<dbReference type="GeneID" id="28856305"/>
<reference evidence="2 3" key="1">
    <citation type="journal article" date="2016" name="PLoS Pathog.">
        <title>Biosynthesis of antibiotic leucinostatins in bio-control fungus Purpureocillium lilacinum and their inhibition on phytophthora revealed by genome mining.</title>
        <authorList>
            <person name="Wang G."/>
            <person name="Liu Z."/>
            <person name="Lin R."/>
            <person name="Li E."/>
            <person name="Mao Z."/>
            <person name="Ling J."/>
            <person name="Yang Y."/>
            <person name="Yin W.B."/>
            <person name="Xie B."/>
        </authorList>
    </citation>
    <scope>NUCLEOTIDE SEQUENCE [LARGE SCALE GENOMIC DNA]</scope>
    <source>
        <strain evidence="2">170</strain>
    </source>
</reference>
<dbReference type="Proteomes" id="UP000078397">
    <property type="component" value="Unassembled WGS sequence"/>
</dbReference>
<gene>
    <name evidence="2" type="ORF">VFPPC_14543</name>
</gene>
<feature type="chain" id="PRO_5008101565" evidence="1">
    <location>
        <begin position="18"/>
        <end position="269"/>
    </location>
</feature>
<name>A0A179FDW7_METCM</name>
<dbReference type="RefSeq" id="XP_018140843.1">
    <property type="nucleotide sequence ID" value="XM_018292311.1"/>
</dbReference>
<dbReference type="KEGG" id="pchm:VFPPC_14543"/>
<organism evidence="2 3">
    <name type="scientific">Pochonia chlamydosporia 170</name>
    <dbReference type="NCBI Taxonomy" id="1380566"/>
    <lineage>
        <taxon>Eukaryota</taxon>
        <taxon>Fungi</taxon>
        <taxon>Dikarya</taxon>
        <taxon>Ascomycota</taxon>
        <taxon>Pezizomycotina</taxon>
        <taxon>Sordariomycetes</taxon>
        <taxon>Hypocreomycetidae</taxon>
        <taxon>Hypocreales</taxon>
        <taxon>Clavicipitaceae</taxon>
        <taxon>Pochonia</taxon>
    </lineage>
</organism>
<comment type="caution">
    <text evidence="2">The sequence shown here is derived from an EMBL/GenBank/DDBJ whole genome shotgun (WGS) entry which is preliminary data.</text>
</comment>
<dbReference type="OrthoDB" id="4139606at2759"/>
<sequence length="269" mass="30663">MLAKIFTVAALLSSAFGLNHKFTVFDATEYPNMTIGYGTSLINHVPDYECDPLLKKGLPSEKDWKKLIEKFALFPGYPMQLDCQGILEPHGINEDNTQVMKTLQTWSAQVLPNNTIIGWFNLIEHTNVTNSRFYLDIIANYSNQAFFPAPILWDAVLKSWKRRITLQVGVAKNLGPELPLWPVLLTPIDDMARIWVDNWKKQIEWLIENVAVNGFVVRGPGSYLPCVEDCLHRAPKSRWLRVLRQRLTKLYGLHGDVPQREGAQVFTGV</sequence>
<proteinExistence type="predicted"/>
<protein>
    <submittedName>
        <fullName evidence="2">Uncharacterized protein</fullName>
    </submittedName>
</protein>
<keyword evidence="1" id="KW-0732">Signal</keyword>
<keyword evidence="3" id="KW-1185">Reference proteome</keyword>
<accession>A0A179FDW7</accession>
<dbReference type="EMBL" id="LSBJ02000006">
    <property type="protein sequence ID" value="OAQ63263.1"/>
    <property type="molecule type" value="Genomic_DNA"/>
</dbReference>
<feature type="signal peptide" evidence="1">
    <location>
        <begin position="1"/>
        <end position="17"/>
    </location>
</feature>
<evidence type="ECO:0000313" key="2">
    <source>
        <dbReference type="EMBL" id="OAQ63263.1"/>
    </source>
</evidence>
<evidence type="ECO:0000256" key="1">
    <source>
        <dbReference type="SAM" id="SignalP"/>
    </source>
</evidence>
<dbReference type="AlphaFoldDB" id="A0A179FDW7"/>
<evidence type="ECO:0000313" key="3">
    <source>
        <dbReference type="Proteomes" id="UP000078397"/>
    </source>
</evidence>